<dbReference type="PROSITE" id="PS51257">
    <property type="entry name" value="PROKAR_LIPOPROTEIN"/>
    <property type="match status" value="1"/>
</dbReference>
<gene>
    <name evidence="2" type="ORF">P8935_10210</name>
</gene>
<evidence type="ECO:0000313" key="2">
    <source>
        <dbReference type="EMBL" id="XBH19670.1"/>
    </source>
</evidence>
<dbReference type="AlphaFoldDB" id="A0AAU7DRK6"/>
<protein>
    <recommendedName>
        <fullName evidence="3">Methylamine utilization protein MauE</fullName>
    </recommendedName>
</protein>
<reference evidence="2" key="1">
    <citation type="submission" date="2023-03" db="EMBL/GenBank/DDBJ databases">
        <title>Edaphobacter sp.</title>
        <authorList>
            <person name="Huber K.J."/>
            <person name="Papendorf J."/>
            <person name="Pilke C."/>
            <person name="Bunk B."/>
            <person name="Sproeer C."/>
            <person name="Pester M."/>
        </authorList>
    </citation>
    <scope>NUCLEOTIDE SEQUENCE</scope>
    <source>
        <strain evidence="2">DSM 110680</strain>
    </source>
</reference>
<evidence type="ECO:0008006" key="3">
    <source>
        <dbReference type="Google" id="ProtNLM"/>
    </source>
</evidence>
<sequence length="119" mass="13129">MARRIAKSPILIGIKLLHTLVWLFFAGCIVAIPLVAAANYFTVAWVLSGIVLLECLVLAANHCRCPLTDLAAGHTDERAHNFDIYLPVLLAKYNKIIFGSIFVAGEIFLLIRSIISRSH</sequence>
<proteinExistence type="predicted"/>
<dbReference type="RefSeq" id="WP_348264889.1">
    <property type="nucleotide sequence ID" value="NZ_CP121196.1"/>
</dbReference>
<feature type="transmembrane region" description="Helical" evidence="1">
    <location>
        <begin position="96"/>
        <end position="115"/>
    </location>
</feature>
<accession>A0AAU7DRK6</accession>
<keyword evidence="1" id="KW-1133">Transmembrane helix</keyword>
<keyword evidence="1" id="KW-0472">Membrane</keyword>
<organism evidence="2">
    <name type="scientific">Telmatobacter sp. DSM 110680</name>
    <dbReference type="NCBI Taxonomy" id="3036704"/>
    <lineage>
        <taxon>Bacteria</taxon>
        <taxon>Pseudomonadati</taxon>
        <taxon>Acidobacteriota</taxon>
        <taxon>Terriglobia</taxon>
        <taxon>Terriglobales</taxon>
        <taxon>Acidobacteriaceae</taxon>
        <taxon>Telmatobacter</taxon>
    </lineage>
</organism>
<name>A0AAU7DRK6_9BACT</name>
<dbReference type="EMBL" id="CP121196">
    <property type="protein sequence ID" value="XBH19670.1"/>
    <property type="molecule type" value="Genomic_DNA"/>
</dbReference>
<keyword evidence="1" id="KW-0812">Transmembrane</keyword>
<feature type="transmembrane region" description="Helical" evidence="1">
    <location>
        <begin position="12"/>
        <end position="34"/>
    </location>
</feature>
<evidence type="ECO:0000256" key="1">
    <source>
        <dbReference type="SAM" id="Phobius"/>
    </source>
</evidence>